<dbReference type="Gene3D" id="1.10.10.10">
    <property type="entry name" value="Winged helix-like DNA-binding domain superfamily/Winged helix DNA-binding domain"/>
    <property type="match status" value="1"/>
</dbReference>
<reference evidence="6 7" key="1">
    <citation type="submission" date="2020-09" db="EMBL/GenBank/DDBJ databases">
        <title>Biosynthesis of the nuclear factor of activated T cells inhibitor NFAT-133 and its congeners in Streptomyces pactum.</title>
        <authorList>
            <person name="Zhou W."/>
            <person name="Posri P."/>
            <person name="Abugrain M.E."/>
            <person name="Weisberg A.J."/>
            <person name="Chang J.H."/>
            <person name="Mahmud T."/>
        </authorList>
    </citation>
    <scope>NUCLEOTIDE SEQUENCE [LARGE SCALE GENOMIC DNA]</scope>
    <source>
        <strain evidence="6 7">ATCC 27456</strain>
    </source>
</reference>
<dbReference type="SMART" id="SM00418">
    <property type="entry name" value="HTH_ARSR"/>
    <property type="match status" value="1"/>
</dbReference>
<gene>
    <name evidence="6" type="ORF">IHE55_18155</name>
</gene>
<dbReference type="EMBL" id="JACYXC010000001">
    <property type="protein sequence ID" value="MBH5336594.1"/>
    <property type="molecule type" value="Genomic_DNA"/>
</dbReference>
<dbReference type="PANTHER" id="PTHR33204:SF37">
    <property type="entry name" value="HTH-TYPE TRANSCRIPTIONAL REGULATOR YODB"/>
    <property type="match status" value="1"/>
</dbReference>
<evidence type="ECO:0000313" key="6">
    <source>
        <dbReference type="EMBL" id="MBH5336594.1"/>
    </source>
</evidence>
<evidence type="ECO:0000256" key="4">
    <source>
        <dbReference type="SAM" id="MobiDB-lite"/>
    </source>
</evidence>
<dbReference type="Pfam" id="PF23771">
    <property type="entry name" value="DUF7168"/>
    <property type="match status" value="1"/>
</dbReference>
<feature type="region of interest" description="Disordered" evidence="4">
    <location>
        <begin position="1"/>
        <end position="21"/>
    </location>
</feature>
<comment type="caution">
    <text evidence="6">The sequence shown here is derived from an EMBL/GenBank/DDBJ whole genome shotgun (WGS) entry which is preliminary data.</text>
</comment>
<dbReference type="InterPro" id="IPR002577">
    <property type="entry name" value="HTH_HxlR"/>
</dbReference>
<keyword evidence="7" id="KW-1185">Reference proteome</keyword>
<feature type="compositionally biased region" description="Low complexity" evidence="4">
    <location>
        <begin position="180"/>
        <end position="192"/>
    </location>
</feature>
<evidence type="ECO:0000259" key="5">
    <source>
        <dbReference type="PROSITE" id="PS51118"/>
    </source>
</evidence>
<proteinExistence type="predicted"/>
<feature type="domain" description="HTH hxlR-type" evidence="5">
    <location>
        <begin position="25"/>
        <end position="123"/>
    </location>
</feature>
<evidence type="ECO:0000256" key="2">
    <source>
        <dbReference type="ARBA" id="ARBA00023125"/>
    </source>
</evidence>
<feature type="region of interest" description="Disordered" evidence="4">
    <location>
        <begin position="177"/>
        <end position="204"/>
    </location>
</feature>
<dbReference type="PROSITE" id="PS51118">
    <property type="entry name" value="HTH_HXLR"/>
    <property type="match status" value="1"/>
</dbReference>
<evidence type="ECO:0000313" key="7">
    <source>
        <dbReference type="Proteomes" id="UP000807371"/>
    </source>
</evidence>
<keyword evidence="2" id="KW-0238">DNA-binding</keyword>
<organism evidence="6 7">
    <name type="scientific">Streptomyces pactum</name>
    <dbReference type="NCBI Taxonomy" id="68249"/>
    <lineage>
        <taxon>Bacteria</taxon>
        <taxon>Bacillati</taxon>
        <taxon>Actinomycetota</taxon>
        <taxon>Actinomycetes</taxon>
        <taxon>Kitasatosporales</taxon>
        <taxon>Streptomycetaceae</taxon>
        <taxon>Streptomyces</taxon>
    </lineage>
</organism>
<dbReference type="PANTHER" id="PTHR33204">
    <property type="entry name" value="TRANSCRIPTIONAL REGULATOR, MARR FAMILY"/>
    <property type="match status" value="1"/>
</dbReference>
<dbReference type="RefSeq" id="WP_197989986.1">
    <property type="nucleotide sequence ID" value="NZ_JACYXC010000001.1"/>
</dbReference>
<dbReference type="InterPro" id="IPR036388">
    <property type="entry name" value="WH-like_DNA-bd_sf"/>
</dbReference>
<accession>A0ABS0NN18</accession>
<name>A0ABS0NN18_9ACTN</name>
<protein>
    <submittedName>
        <fullName evidence="6">Winged helix-turn-helix transcriptional regulator</fullName>
    </submittedName>
</protein>
<dbReference type="InterPro" id="IPR055592">
    <property type="entry name" value="DUF7168"/>
</dbReference>
<evidence type="ECO:0000256" key="1">
    <source>
        <dbReference type="ARBA" id="ARBA00023015"/>
    </source>
</evidence>
<dbReference type="Pfam" id="PF01638">
    <property type="entry name" value="HxlR"/>
    <property type="match status" value="1"/>
</dbReference>
<keyword evidence="1" id="KW-0805">Transcription regulation</keyword>
<dbReference type="Proteomes" id="UP000807371">
    <property type="component" value="Unassembled WGS sequence"/>
</dbReference>
<dbReference type="Pfam" id="PF10979">
    <property type="entry name" value="DUF2786"/>
    <property type="match status" value="1"/>
</dbReference>
<keyword evidence="3" id="KW-0804">Transcription</keyword>
<dbReference type="SUPFAM" id="SSF46785">
    <property type="entry name" value="Winged helix' DNA-binding domain"/>
    <property type="match status" value="1"/>
</dbReference>
<dbReference type="InterPro" id="IPR036390">
    <property type="entry name" value="WH_DNA-bd_sf"/>
</dbReference>
<dbReference type="InterPro" id="IPR001845">
    <property type="entry name" value="HTH_ArsR_DNA-bd_dom"/>
</dbReference>
<sequence length="508" mass="53756">MTHPTVRHGLPDDPRARVAAPDPDCPVEIALAALRGRWTTLVVRELLRGDHSYSELAAALPRLSDKVLTDRLAQLTDAGVVRRTRTPGWPPAVRYELTAPGDRLDDALDGGASRLTAAPAGWEAVSRALVAAGTATVRGCWQRGWQPADLVRAVRRERGDGDRVRFLVDMIAAEARTAPRASGGTAGDTARGTSGGGPGGRAADPRWAAQLRELDARVWWGGDDGYLDGLAGRERTDRFRTASTVLDALRLAGRLPRIPPLEPPAPRRAAGAGEPRMLGRVRALLAKAESSSYPAEAEALSAKAQELMARHSIDAALLDAGAVSGAGPDGAEAPGACRIGIDAPYEAARALLLDAVAEANRCQAVWSSDLGFSTVVGFEADLELVELLYTSLLLQATTAMNRAADRHHAGGRSRRTRDFRESFLIAYADRIRGRLAEATRTATDAAAREAAAGGAGGPELLPVLAAREVAVGETAGRMFPETTAHRLKGRDADGWAHGTAAADRARLR</sequence>
<evidence type="ECO:0000256" key="3">
    <source>
        <dbReference type="ARBA" id="ARBA00023163"/>
    </source>
</evidence>
<dbReference type="InterPro" id="IPR024498">
    <property type="entry name" value="DUF2786"/>
</dbReference>